<feature type="domain" description="MnmC-like methyltransferase" evidence="4">
    <location>
        <begin position="126"/>
        <end position="241"/>
    </location>
</feature>
<accession>A0A8J7RYL9</accession>
<organism evidence="5 6">
    <name type="scientific">Marivibrio halodurans</name>
    <dbReference type="NCBI Taxonomy" id="2039722"/>
    <lineage>
        <taxon>Bacteria</taxon>
        <taxon>Pseudomonadati</taxon>
        <taxon>Pseudomonadota</taxon>
        <taxon>Alphaproteobacteria</taxon>
        <taxon>Rhodospirillales</taxon>
        <taxon>Rhodospirillaceae</taxon>
        <taxon>Marivibrio</taxon>
    </lineage>
</organism>
<comment type="similarity">
    <text evidence="2">In the C-terminal section; belongs to the DAO family.</text>
</comment>
<gene>
    <name evidence="5" type="primary">mnmD</name>
    <name evidence="2" type="synonym">mnmC</name>
    <name evidence="5" type="ORF">KAJ83_00680</name>
</gene>
<dbReference type="NCBIfam" id="NF033855">
    <property type="entry name" value="tRNA_MNMC2"/>
    <property type="match status" value="1"/>
</dbReference>
<feature type="region of interest" description="tRNA (mnm(5)s(2)U34)-methyltransferase" evidence="2">
    <location>
        <begin position="1"/>
        <end position="243"/>
    </location>
</feature>
<evidence type="ECO:0000259" key="4">
    <source>
        <dbReference type="Pfam" id="PF05430"/>
    </source>
</evidence>
<keyword evidence="2" id="KW-0511">Multifunctional enzyme</keyword>
<dbReference type="Gene3D" id="3.50.50.60">
    <property type="entry name" value="FAD/NAD(P)-binding domain"/>
    <property type="match status" value="1"/>
</dbReference>
<dbReference type="Pfam" id="PF05430">
    <property type="entry name" value="Methyltransf_30"/>
    <property type="match status" value="1"/>
</dbReference>
<evidence type="ECO:0000256" key="2">
    <source>
        <dbReference type="HAMAP-Rule" id="MF_01102"/>
    </source>
</evidence>
<keyword evidence="1 2" id="KW-0560">Oxidoreductase</keyword>
<feature type="region of interest" description="Disordered" evidence="3">
    <location>
        <begin position="242"/>
        <end position="274"/>
    </location>
</feature>
<dbReference type="InterPro" id="IPR008471">
    <property type="entry name" value="MnmC-like_methylTransf"/>
</dbReference>
<keyword evidence="2" id="KW-0808">Transferase</keyword>
<comment type="function">
    <text evidence="2">Catalyzes the last two steps in the biosynthesis of 5-methylaminomethyl-2-thiouridine (mnm(5)s(2)U) at the wobble position (U34) in tRNA. Catalyzes the FAD-dependent demodification of cmnm(5)s(2)U34 to nm(5)s(2)U34, followed by the transfer of a methyl group from S-adenosyl-L-methionine to nm(5)s(2)U34, to form mnm(5)s(2)U34.</text>
</comment>
<keyword evidence="2" id="KW-0963">Cytoplasm</keyword>
<keyword evidence="2" id="KW-0489">Methyltransferase</keyword>
<dbReference type="AlphaFoldDB" id="A0A8J7RYL9"/>
<name>A0A8J7RYL9_9PROT</name>
<dbReference type="GO" id="GO:0032259">
    <property type="term" value="P:methylation"/>
    <property type="evidence" value="ECO:0007669"/>
    <property type="project" value="UniProtKB-KW"/>
</dbReference>
<dbReference type="EC" id="1.5.-.-" evidence="2"/>
<keyword evidence="6" id="KW-1185">Reference proteome</keyword>
<dbReference type="EMBL" id="JAGMWN010000001">
    <property type="protein sequence ID" value="MBP5855508.1"/>
    <property type="molecule type" value="Genomic_DNA"/>
</dbReference>
<keyword evidence="2" id="KW-0285">Flavoprotein</keyword>
<reference evidence="5" key="1">
    <citation type="submission" date="2021-04" db="EMBL/GenBank/DDBJ databases">
        <authorList>
            <person name="Zhang D.-C."/>
        </authorList>
    </citation>
    <scope>NUCLEOTIDE SEQUENCE</scope>
    <source>
        <strain evidence="5">CGMCC 1.15697</strain>
    </source>
</reference>
<dbReference type="GO" id="GO:0016645">
    <property type="term" value="F:oxidoreductase activity, acting on the CH-NH group of donors"/>
    <property type="evidence" value="ECO:0007669"/>
    <property type="project" value="InterPro"/>
</dbReference>
<dbReference type="EC" id="2.1.1.61" evidence="2"/>
<proteinExistence type="inferred from homology"/>
<evidence type="ECO:0000256" key="3">
    <source>
        <dbReference type="SAM" id="MobiDB-lite"/>
    </source>
</evidence>
<comment type="caution">
    <text evidence="5">The sequence shown here is derived from an EMBL/GenBank/DDBJ whole genome shotgun (WGS) entry which is preliminary data.</text>
</comment>
<keyword evidence="2" id="KW-0274">FAD</keyword>
<dbReference type="Gene3D" id="3.30.9.10">
    <property type="entry name" value="D-Amino Acid Oxidase, subunit A, domain 2"/>
    <property type="match status" value="1"/>
</dbReference>
<sequence length="685" mass="72880">MSRSAPTDPRVPHPGLTWDDNGIPRAEGFGDAYFDGADPVGERRHVFLEGCGLPEAWTGRERFTVGETGFGTGLSVLLLIDAWRKTRNRRPAGALLDILSVEGYPLDGPDLARAHRLLPEDLATDAAELRAQWPPPYRGPHRIAFPEAGVRLTLMLDEAAAGLSRMEAAADAWFLDGFAPAANPDMWTETVIGQVTRLCAPGARLASFTAAGAVRRALQQAGAQVTRRPGFGRKRHCLMARFPEGDGTAPSRPGTPAPAPRRAPWHQRPTARPGGTAMLVVGDGIAARCCAHALAEYGMAVTRIAPRTPDGGAVPHPPAILLAPKLVRGGDAYARLSALAYLDALRRYETIAAEKPGLWLARGVSEPARAGKTDWRGRHAALVDALDWPESLLTHDGKDLHHPRAGVIDPAVLHDWLDTRTAALGGATIAATVTRLDRHNGLWRALDADGEAVTSAPVAILAAGPWSLDLLPESDIRGVARHAGGRLFLVPGSDLAHAVNRVGFLTQPLGAQYGERAVLGASARPGATPDDALAAESGLHDESLRMCLDRIAMSRPDTAARIADAFSGAVPESWTGVRATTPDHLPMAGPVPDDRAYRRSLRGLARGARGVRRDSPPDGDETKITAWDRPGLFTVAMLGARGYQLAPLLADMLAAELTGGVSPLTAEDMAALHPGRFLIRAMARE</sequence>
<comment type="subcellular location">
    <subcellularLocation>
        <location evidence="2">Cytoplasm</location>
    </subcellularLocation>
</comment>
<dbReference type="InterPro" id="IPR036188">
    <property type="entry name" value="FAD/NAD-bd_sf"/>
</dbReference>
<keyword evidence="2" id="KW-0819">tRNA processing</keyword>
<comment type="similarity">
    <text evidence="2">In the N-terminal section; belongs to the methyltransferase superfamily. tRNA (mnm(5)s(2)U34)-methyltransferase family.</text>
</comment>
<dbReference type="Gene3D" id="3.40.50.150">
    <property type="entry name" value="Vaccinia Virus protein VP39"/>
    <property type="match status" value="1"/>
</dbReference>
<dbReference type="InterPro" id="IPR023032">
    <property type="entry name" value="tRNA_MAMT_biosynth_bifunc_MnmC"/>
</dbReference>
<dbReference type="RefSeq" id="WP_210680094.1">
    <property type="nucleotide sequence ID" value="NZ_JAGMWN010000001.1"/>
</dbReference>
<dbReference type="Proteomes" id="UP000672602">
    <property type="component" value="Unassembled WGS sequence"/>
</dbReference>
<dbReference type="SUPFAM" id="SSF51905">
    <property type="entry name" value="FAD/NAD(P)-binding domain"/>
    <property type="match status" value="1"/>
</dbReference>
<dbReference type="GO" id="GO:0002097">
    <property type="term" value="P:tRNA wobble base modification"/>
    <property type="evidence" value="ECO:0007669"/>
    <property type="project" value="UniProtKB-UniRule"/>
</dbReference>
<dbReference type="PANTHER" id="PTHR13847">
    <property type="entry name" value="SARCOSINE DEHYDROGENASE-RELATED"/>
    <property type="match status" value="1"/>
</dbReference>
<evidence type="ECO:0000256" key="1">
    <source>
        <dbReference type="ARBA" id="ARBA00023002"/>
    </source>
</evidence>
<keyword evidence="2" id="KW-0949">S-adenosyl-L-methionine</keyword>
<evidence type="ECO:0000313" key="6">
    <source>
        <dbReference type="Proteomes" id="UP000672602"/>
    </source>
</evidence>
<feature type="region of interest" description="FAD-dependent cmnm(5)s(2)U34 oxidoreductase" evidence="2">
    <location>
        <begin position="281"/>
        <end position="685"/>
    </location>
</feature>
<feature type="region of interest" description="Disordered" evidence="3">
    <location>
        <begin position="1"/>
        <end position="23"/>
    </location>
</feature>
<comment type="catalytic activity">
    <reaction evidence="2">
        <text>5-aminomethyl-2-thiouridine(34) in tRNA + S-adenosyl-L-methionine = 5-methylaminomethyl-2-thiouridine(34) in tRNA + S-adenosyl-L-homocysteine + H(+)</text>
        <dbReference type="Rhea" id="RHEA:19569"/>
        <dbReference type="Rhea" id="RHEA-COMP:10195"/>
        <dbReference type="Rhea" id="RHEA-COMP:10197"/>
        <dbReference type="ChEBI" id="CHEBI:15378"/>
        <dbReference type="ChEBI" id="CHEBI:57856"/>
        <dbReference type="ChEBI" id="CHEBI:59789"/>
        <dbReference type="ChEBI" id="CHEBI:74454"/>
        <dbReference type="ChEBI" id="CHEBI:74455"/>
        <dbReference type="EC" id="2.1.1.61"/>
    </reaction>
</comment>
<dbReference type="GO" id="GO:0004808">
    <property type="term" value="F:tRNA (5-methylaminomethyl-2-thiouridylate)(34)-methyltransferase activity"/>
    <property type="evidence" value="ECO:0007669"/>
    <property type="project" value="UniProtKB-EC"/>
</dbReference>
<evidence type="ECO:0000313" key="5">
    <source>
        <dbReference type="EMBL" id="MBP5855508.1"/>
    </source>
</evidence>
<dbReference type="GO" id="GO:0050660">
    <property type="term" value="F:flavin adenine dinucleotide binding"/>
    <property type="evidence" value="ECO:0007669"/>
    <property type="project" value="UniProtKB-UniRule"/>
</dbReference>
<dbReference type="HAMAP" id="MF_01102">
    <property type="entry name" value="MnmC"/>
    <property type="match status" value="1"/>
</dbReference>
<dbReference type="GO" id="GO:0005737">
    <property type="term" value="C:cytoplasm"/>
    <property type="evidence" value="ECO:0007669"/>
    <property type="project" value="UniProtKB-SubCell"/>
</dbReference>
<protein>
    <recommendedName>
        <fullName evidence="2">tRNA 5-methylaminomethyl-2-thiouridine biosynthesis bifunctional protein MnmC</fullName>
        <shortName evidence="2">tRNA mnm(5)s(2)U biosynthesis bifunctional protein</shortName>
    </recommendedName>
    <domain>
        <recommendedName>
            <fullName evidence="2">tRNA (mnm(5)s(2)U34)-methyltransferase</fullName>
            <ecNumber evidence="2">2.1.1.61</ecNumber>
        </recommendedName>
    </domain>
    <domain>
        <recommendedName>
            <fullName evidence="2">FAD-dependent cmnm(5)s(2)U34 oxidoreductase</fullName>
            <ecNumber evidence="2">1.5.-.-</ecNumber>
        </recommendedName>
    </domain>
</protein>
<dbReference type="InterPro" id="IPR029063">
    <property type="entry name" value="SAM-dependent_MTases_sf"/>
</dbReference>
<comment type="cofactor">
    <cofactor evidence="2">
        <name>FAD</name>
        <dbReference type="ChEBI" id="CHEBI:57692"/>
    </cofactor>
</comment>
<dbReference type="InterPro" id="IPR047785">
    <property type="entry name" value="tRNA_MNMC2"/>
</dbReference>